<organism evidence="1 2">
    <name type="scientific">Bifidobacterium panos</name>
    <dbReference type="NCBI Taxonomy" id="2675321"/>
    <lineage>
        <taxon>Bacteria</taxon>
        <taxon>Bacillati</taxon>
        <taxon>Actinomycetota</taxon>
        <taxon>Actinomycetes</taxon>
        <taxon>Bifidobacteriales</taxon>
        <taxon>Bifidobacteriaceae</taxon>
        <taxon>Bifidobacterium</taxon>
    </lineage>
</organism>
<accession>A0ABX1SWX3</accession>
<sequence length="63" mass="7194">MAQPAFLIDSNCLINPHNDYYRPDFGLSQQFWVRLEQLVVSGEVGILSQVRLMMRSHVGCLSI</sequence>
<comment type="caution">
    <text evidence="1">The sequence shown here is derived from an EMBL/GenBank/DDBJ whole genome shotgun (WGS) entry which is preliminary data.</text>
</comment>
<evidence type="ECO:0008006" key="3">
    <source>
        <dbReference type="Google" id="ProtNLM"/>
    </source>
</evidence>
<dbReference type="RefSeq" id="WP_253902323.1">
    <property type="nucleotide sequence ID" value="NZ_JAAIIJ010000018.1"/>
</dbReference>
<gene>
    <name evidence="1" type="ORF">G1C94_0965</name>
</gene>
<name>A0ABX1SWX3_9BIFI</name>
<proteinExistence type="predicted"/>
<evidence type="ECO:0000313" key="2">
    <source>
        <dbReference type="Proteomes" id="UP000553756"/>
    </source>
</evidence>
<dbReference type="InterPro" id="IPR016541">
    <property type="entry name" value="UCP008505"/>
</dbReference>
<reference evidence="1 2" key="1">
    <citation type="submission" date="2020-02" db="EMBL/GenBank/DDBJ databases">
        <title>Characterization of phylogenetic diversity of novel bifidobacterial species isolated in Czech ZOOs.</title>
        <authorList>
            <person name="Lugli G.A."/>
            <person name="Vera N.B."/>
            <person name="Ventura M."/>
        </authorList>
    </citation>
    <scope>NUCLEOTIDE SEQUENCE [LARGE SCALE GENOMIC DNA]</scope>
    <source>
        <strain evidence="1 2">DSM 109963</strain>
    </source>
</reference>
<dbReference type="EMBL" id="JAAIIJ010000018">
    <property type="protein sequence ID" value="NMN02343.1"/>
    <property type="molecule type" value="Genomic_DNA"/>
</dbReference>
<evidence type="ECO:0000313" key="1">
    <source>
        <dbReference type="EMBL" id="NMN02343.1"/>
    </source>
</evidence>
<protein>
    <recommendedName>
        <fullName evidence="3">DUF4411 family protein</fullName>
    </recommendedName>
</protein>
<keyword evidence="2" id="KW-1185">Reference proteome</keyword>
<dbReference type="Proteomes" id="UP000553756">
    <property type="component" value="Unassembled WGS sequence"/>
</dbReference>
<dbReference type="Pfam" id="PF14367">
    <property type="entry name" value="DUF4411"/>
    <property type="match status" value="1"/>
</dbReference>